<feature type="domain" description="DNA helicase IV N-terminal" evidence="1">
    <location>
        <begin position="5"/>
        <end position="133"/>
    </location>
</feature>
<dbReference type="EMBL" id="JAAZSR010000553">
    <property type="protein sequence ID" value="NKX52476.1"/>
    <property type="molecule type" value="Genomic_DNA"/>
</dbReference>
<feature type="non-terminal residue" evidence="2">
    <location>
        <position position="165"/>
    </location>
</feature>
<dbReference type="Pfam" id="PF12462">
    <property type="entry name" value="Helicase_IV_N"/>
    <property type="match status" value="1"/>
</dbReference>
<organism evidence="2 3">
    <name type="scientific">Arthrobacter deserti</name>
    <dbReference type="NCBI Taxonomy" id="1742687"/>
    <lineage>
        <taxon>Bacteria</taxon>
        <taxon>Bacillati</taxon>
        <taxon>Actinomycetota</taxon>
        <taxon>Actinomycetes</taxon>
        <taxon>Micrococcales</taxon>
        <taxon>Micrococcaceae</taxon>
        <taxon>Arthrobacter</taxon>
    </lineage>
</organism>
<evidence type="ECO:0000259" key="1">
    <source>
        <dbReference type="Pfam" id="PF12462"/>
    </source>
</evidence>
<keyword evidence="3" id="KW-1185">Reference proteome</keyword>
<protein>
    <recommendedName>
        <fullName evidence="1">DNA helicase IV N-terminal domain-containing protein</fullName>
    </recommendedName>
</protein>
<proteinExistence type="predicted"/>
<accession>A0ABX1JUR8</accession>
<gene>
    <name evidence="2" type="ORF">HER39_18235</name>
</gene>
<evidence type="ECO:0000313" key="2">
    <source>
        <dbReference type="EMBL" id="NKX52476.1"/>
    </source>
</evidence>
<dbReference type="Proteomes" id="UP000523795">
    <property type="component" value="Unassembled WGS sequence"/>
</dbReference>
<name>A0ABX1JUR8_9MICC</name>
<reference evidence="2 3" key="1">
    <citation type="submission" date="2020-04" db="EMBL/GenBank/DDBJ databases">
        <authorList>
            <person name="Liu S."/>
        </authorList>
    </citation>
    <scope>NUCLEOTIDE SEQUENCE [LARGE SCALE GENOMIC DNA]</scope>
    <source>
        <strain evidence="2 3">CGMCC 1.15091</strain>
    </source>
</reference>
<evidence type="ECO:0000313" key="3">
    <source>
        <dbReference type="Proteomes" id="UP000523795"/>
    </source>
</evidence>
<comment type="caution">
    <text evidence="2">The sequence shown here is derived from an EMBL/GenBank/DDBJ whole genome shotgun (WGS) entry which is preliminary data.</text>
</comment>
<sequence>MSVTWQPSAWGKRCAGAGDWQVRLDETGVTADVARTLYTGDIRTLPVPAIRRGLFWSSIVLQFGDATVTLQGLPHRAAGEFGRAVLEAARVAGLRDDYDEAALAIRQWAAAFDAAEAAHPGWLTREFCTRWESAKPAPGFAALLAEPALQDRISAQDGPTLDAIG</sequence>
<dbReference type="InterPro" id="IPR022161">
    <property type="entry name" value="Helicase_IV_N"/>
</dbReference>